<proteinExistence type="inferred from homology"/>
<sequence>MPQVRPTHIDLASILAEPTPSVDLRLHAYEASTSNFLRAVTNYANRAVAEITKHRNAQEADKKRLAEKTVAVKAETNQCKVKEIELLAVMEREKEEAREAEISITALKRQLASIRETCQTVDAEIEQYRALTANLKREKDRERQTLEVHAAQTGPELNACETRLRCHIEGIEKDRLLIRFTHIDKIDIDREFSFVLDVASRSNQVITTTPPLPNLPILLNELNETRNIFRFIKLMRSAFAQLVEQH</sequence>
<dbReference type="PANTHER" id="PTHR14281:SF0">
    <property type="entry name" value="KINETOCHORE PROTEIN SPC25"/>
    <property type="match status" value="1"/>
</dbReference>
<evidence type="ECO:0000256" key="5">
    <source>
        <dbReference type="ARBA" id="ARBA00022838"/>
    </source>
</evidence>
<evidence type="ECO:0000313" key="13">
    <source>
        <dbReference type="Proteomes" id="UP000054485"/>
    </source>
</evidence>
<dbReference type="InParanoid" id="A0A0C9ZJ09"/>
<keyword evidence="5 9" id="KW-0995">Kinetochore</keyword>
<dbReference type="STRING" id="930992.A0A0C9ZJ09"/>
<dbReference type="GO" id="GO:0007059">
    <property type="term" value="P:chromosome segregation"/>
    <property type="evidence" value="ECO:0007669"/>
    <property type="project" value="InterPro"/>
</dbReference>
<evidence type="ECO:0000256" key="1">
    <source>
        <dbReference type="ARBA" id="ARBA00006379"/>
    </source>
</evidence>
<dbReference type="Pfam" id="PF08234">
    <property type="entry name" value="Spindle_Spc25"/>
    <property type="match status" value="1"/>
</dbReference>
<evidence type="ECO:0000256" key="3">
    <source>
        <dbReference type="ARBA" id="ARBA00022618"/>
    </source>
</evidence>
<evidence type="ECO:0000259" key="11">
    <source>
        <dbReference type="Pfam" id="PF08234"/>
    </source>
</evidence>
<dbReference type="GO" id="GO:0005634">
    <property type="term" value="C:nucleus"/>
    <property type="evidence" value="ECO:0007669"/>
    <property type="project" value="UniProtKB-SubCell"/>
</dbReference>
<evidence type="ECO:0000256" key="4">
    <source>
        <dbReference type="ARBA" id="ARBA00022776"/>
    </source>
</evidence>
<reference evidence="12 13" key="1">
    <citation type="submission" date="2014-04" db="EMBL/GenBank/DDBJ databases">
        <authorList>
            <consortium name="DOE Joint Genome Institute"/>
            <person name="Kuo A."/>
            <person name="Ruytinx J."/>
            <person name="Rineau F."/>
            <person name="Colpaert J."/>
            <person name="Kohler A."/>
            <person name="Nagy L.G."/>
            <person name="Floudas D."/>
            <person name="Copeland A."/>
            <person name="Barry K.W."/>
            <person name="Cichocki N."/>
            <person name="Veneault-Fourrey C."/>
            <person name="LaButti K."/>
            <person name="Lindquist E.A."/>
            <person name="Lipzen A."/>
            <person name="Lundell T."/>
            <person name="Morin E."/>
            <person name="Murat C."/>
            <person name="Sun H."/>
            <person name="Tunlid A."/>
            <person name="Henrissat B."/>
            <person name="Grigoriev I.V."/>
            <person name="Hibbett D.S."/>
            <person name="Martin F."/>
            <person name="Nordberg H.P."/>
            <person name="Cantor M.N."/>
            <person name="Hua S.X."/>
        </authorList>
    </citation>
    <scope>NUCLEOTIDE SEQUENCE [LARGE SCALE GENOMIC DNA]</scope>
    <source>
        <strain evidence="12 13">UH-Slu-Lm8-n1</strain>
    </source>
</reference>
<name>A0A0C9ZJ09_9AGAM</name>
<dbReference type="OrthoDB" id="4056921at2759"/>
<dbReference type="CDD" id="cd23784">
    <property type="entry name" value="RWD_Spc25"/>
    <property type="match status" value="1"/>
</dbReference>
<evidence type="ECO:0000256" key="9">
    <source>
        <dbReference type="RuleBase" id="RU367150"/>
    </source>
</evidence>
<dbReference type="AlphaFoldDB" id="A0A0C9ZJ09"/>
<dbReference type="InterPro" id="IPR045143">
    <property type="entry name" value="Spc25"/>
</dbReference>
<dbReference type="GO" id="GO:0051301">
    <property type="term" value="P:cell division"/>
    <property type="evidence" value="ECO:0007669"/>
    <property type="project" value="UniProtKB-UniRule"/>
</dbReference>
<keyword evidence="2 9" id="KW-0158">Chromosome</keyword>
<dbReference type="InterPro" id="IPR013255">
    <property type="entry name" value="Spc25_C"/>
</dbReference>
<keyword evidence="7 9" id="KW-0131">Cell cycle</keyword>
<reference evidence="13" key="2">
    <citation type="submission" date="2015-01" db="EMBL/GenBank/DDBJ databases">
        <title>Evolutionary Origins and Diversification of the Mycorrhizal Mutualists.</title>
        <authorList>
            <consortium name="DOE Joint Genome Institute"/>
            <consortium name="Mycorrhizal Genomics Consortium"/>
            <person name="Kohler A."/>
            <person name="Kuo A."/>
            <person name="Nagy L.G."/>
            <person name="Floudas D."/>
            <person name="Copeland A."/>
            <person name="Barry K.W."/>
            <person name="Cichocki N."/>
            <person name="Veneault-Fourrey C."/>
            <person name="LaButti K."/>
            <person name="Lindquist E.A."/>
            <person name="Lipzen A."/>
            <person name="Lundell T."/>
            <person name="Morin E."/>
            <person name="Murat C."/>
            <person name="Riley R."/>
            <person name="Ohm R."/>
            <person name="Sun H."/>
            <person name="Tunlid A."/>
            <person name="Henrissat B."/>
            <person name="Grigoriev I.V."/>
            <person name="Hibbett D.S."/>
            <person name="Martin F."/>
        </authorList>
    </citation>
    <scope>NUCLEOTIDE SEQUENCE [LARGE SCALE GENOMIC DNA]</scope>
    <source>
        <strain evidence="13">UH-Slu-Lm8-n1</strain>
    </source>
</reference>
<keyword evidence="3 9" id="KW-0132">Cell division</keyword>
<keyword evidence="6 10" id="KW-0175">Coiled coil</keyword>
<keyword evidence="8 9" id="KW-0137">Centromere</keyword>
<keyword evidence="9" id="KW-0539">Nucleus</keyword>
<keyword evidence="4 9" id="KW-0498">Mitosis</keyword>
<keyword evidence="13" id="KW-1185">Reference proteome</keyword>
<evidence type="ECO:0000256" key="10">
    <source>
        <dbReference type="SAM" id="Coils"/>
    </source>
</evidence>
<protein>
    <recommendedName>
        <fullName evidence="9">Kinetochore protein SPC25</fullName>
    </recommendedName>
</protein>
<dbReference type="FunCoup" id="A0A0C9ZJ09">
    <property type="interactions" value="130"/>
</dbReference>
<accession>A0A0C9ZJ09</accession>
<evidence type="ECO:0000313" key="12">
    <source>
        <dbReference type="EMBL" id="KIK37415.1"/>
    </source>
</evidence>
<dbReference type="HOGENOM" id="CLU_093947_0_0_1"/>
<comment type="function">
    <text evidence="9">Acts as a component of the essential kinetochore-associated NDC80 complex, which is required for chromosome segregation and spindle checkpoint activity.</text>
</comment>
<feature type="coiled-coil region" evidence="10">
    <location>
        <begin position="80"/>
        <end position="145"/>
    </location>
</feature>
<evidence type="ECO:0000256" key="8">
    <source>
        <dbReference type="ARBA" id="ARBA00023328"/>
    </source>
</evidence>
<evidence type="ECO:0000256" key="2">
    <source>
        <dbReference type="ARBA" id="ARBA00022454"/>
    </source>
</evidence>
<comment type="subcellular location">
    <subcellularLocation>
        <location evidence="9">Nucleus</location>
    </subcellularLocation>
    <subcellularLocation>
        <location evidence="9">Chromosome</location>
        <location evidence="9">Centromere</location>
        <location evidence="9">Kinetochore</location>
    </subcellularLocation>
</comment>
<dbReference type="PANTHER" id="PTHR14281">
    <property type="entry name" value="KINETOCHORE PROTEIN SPC25-RELATED"/>
    <property type="match status" value="1"/>
</dbReference>
<dbReference type="Gene3D" id="3.30.457.50">
    <property type="entry name" value="Chromosome segregation protein Spc25"/>
    <property type="match status" value="1"/>
</dbReference>
<dbReference type="GO" id="GO:0031262">
    <property type="term" value="C:Ndc80 complex"/>
    <property type="evidence" value="ECO:0007669"/>
    <property type="project" value="InterPro"/>
</dbReference>
<dbReference type="EMBL" id="KN835452">
    <property type="protein sequence ID" value="KIK37415.1"/>
    <property type="molecule type" value="Genomic_DNA"/>
</dbReference>
<comment type="similarity">
    <text evidence="1 9">Belongs to the SPC25 family.</text>
</comment>
<gene>
    <name evidence="12" type="ORF">CY34DRAFT_810339</name>
</gene>
<comment type="subunit">
    <text evidence="9">Component of the NDC80 complex.</text>
</comment>
<organism evidence="12 13">
    <name type="scientific">Suillus luteus UH-Slu-Lm8-n1</name>
    <dbReference type="NCBI Taxonomy" id="930992"/>
    <lineage>
        <taxon>Eukaryota</taxon>
        <taxon>Fungi</taxon>
        <taxon>Dikarya</taxon>
        <taxon>Basidiomycota</taxon>
        <taxon>Agaricomycotina</taxon>
        <taxon>Agaricomycetes</taxon>
        <taxon>Agaricomycetidae</taxon>
        <taxon>Boletales</taxon>
        <taxon>Suillineae</taxon>
        <taxon>Suillaceae</taxon>
        <taxon>Suillus</taxon>
    </lineage>
</organism>
<evidence type="ECO:0000256" key="7">
    <source>
        <dbReference type="ARBA" id="ARBA00023306"/>
    </source>
</evidence>
<feature type="domain" description="Chromosome segregation protein Spc25 C-terminal" evidence="11">
    <location>
        <begin position="171"/>
        <end position="239"/>
    </location>
</feature>
<evidence type="ECO:0000256" key="6">
    <source>
        <dbReference type="ARBA" id="ARBA00023054"/>
    </source>
</evidence>
<dbReference type="Proteomes" id="UP000054485">
    <property type="component" value="Unassembled WGS sequence"/>
</dbReference>